<evidence type="ECO:0000313" key="2">
    <source>
        <dbReference type="Proteomes" id="UP001497444"/>
    </source>
</evidence>
<evidence type="ECO:0000313" key="1">
    <source>
        <dbReference type="EMBL" id="CAK9273133.1"/>
    </source>
</evidence>
<reference evidence="1" key="1">
    <citation type="submission" date="2024-02" db="EMBL/GenBank/DDBJ databases">
        <authorList>
            <consortium name="ELIXIR-Norway"/>
            <consortium name="Elixir Norway"/>
        </authorList>
    </citation>
    <scope>NUCLEOTIDE SEQUENCE</scope>
</reference>
<proteinExistence type="predicted"/>
<dbReference type="Proteomes" id="UP001497444">
    <property type="component" value="Chromosome 5"/>
</dbReference>
<dbReference type="InterPro" id="IPR045290">
    <property type="entry name" value="MOC1-like"/>
</dbReference>
<gene>
    <name evidence="1" type="ORF">CSSPJE1EN1_LOCUS18611</name>
</gene>
<sequence>MRLVTSKLRTHSTRAVEVTKKCVEIQLTITPAQISDSFLESSSILDNGLEDIVDMEDDESVLESVDLVMSAPEEVTIPTSNVCIVGVDLDVSGALAVIKSEDQGASADVLEWFYNPVQVLDVPCVKVVIGKTMRRHHDTCSIATLVRQLNAPQASIAYVEQAQPYPKDRKQVSEFQHLLVESLKECFVDEYLNPAKVKMVCSQYLMTACCL</sequence>
<accession>A0ABP0X5J7</accession>
<organism evidence="1 2">
    <name type="scientific">Sphagnum jensenii</name>
    <dbReference type="NCBI Taxonomy" id="128206"/>
    <lineage>
        <taxon>Eukaryota</taxon>
        <taxon>Viridiplantae</taxon>
        <taxon>Streptophyta</taxon>
        <taxon>Embryophyta</taxon>
        <taxon>Bryophyta</taxon>
        <taxon>Sphagnophytina</taxon>
        <taxon>Sphagnopsida</taxon>
        <taxon>Sphagnales</taxon>
        <taxon>Sphagnaceae</taxon>
        <taxon>Sphagnum</taxon>
    </lineage>
</organism>
<keyword evidence="2" id="KW-1185">Reference proteome</keyword>
<name>A0ABP0X5J7_9BRYO</name>
<dbReference type="PANTHER" id="PTHR36015:SF6">
    <property type="entry name" value="HOLLIDAY JUNCTION RESOLVASE MOC1, CHLOROPLASTIC-RELATED"/>
    <property type="match status" value="1"/>
</dbReference>
<dbReference type="PANTHER" id="PTHR36015">
    <property type="entry name" value="HOLLIDAY JUNCTION RESOLVASE MOC1, CHLOROPLASTIC-RELATED"/>
    <property type="match status" value="1"/>
</dbReference>
<dbReference type="EMBL" id="OZ020100">
    <property type="protein sequence ID" value="CAK9273133.1"/>
    <property type="molecule type" value="Genomic_DNA"/>
</dbReference>
<protein>
    <submittedName>
        <fullName evidence="1">Uncharacterized protein</fullName>
    </submittedName>
</protein>